<evidence type="ECO:0000313" key="1">
    <source>
        <dbReference type="EMBL" id="SFC11864.1"/>
    </source>
</evidence>
<dbReference type="Proteomes" id="UP000198862">
    <property type="component" value="Unassembled WGS sequence"/>
</dbReference>
<organism evidence="1 2">
    <name type="scientific">Pseudoalteromonas denitrificans DSM 6059</name>
    <dbReference type="NCBI Taxonomy" id="1123010"/>
    <lineage>
        <taxon>Bacteria</taxon>
        <taxon>Pseudomonadati</taxon>
        <taxon>Pseudomonadota</taxon>
        <taxon>Gammaproteobacteria</taxon>
        <taxon>Alteromonadales</taxon>
        <taxon>Pseudoalteromonadaceae</taxon>
        <taxon>Pseudoalteromonas</taxon>
    </lineage>
</organism>
<reference evidence="1 2" key="1">
    <citation type="submission" date="2016-10" db="EMBL/GenBank/DDBJ databases">
        <authorList>
            <person name="de Groot N.N."/>
        </authorList>
    </citation>
    <scope>NUCLEOTIDE SEQUENCE [LARGE SCALE GENOMIC DNA]</scope>
    <source>
        <strain evidence="1 2">DSM 6059</strain>
    </source>
</reference>
<proteinExistence type="predicted"/>
<dbReference type="OrthoDB" id="6400584at2"/>
<dbReference type="AlphaFoldDB" id="A0A1I1GJY7"/>
<dbReference type="EMBL" id="FOLO01000005">
    <property type="protein sequence ID" value="SFC11864.1"/>
    <property type="molecule type" value="Genomic_DNA"/>
</dbReference>
<gene>
    <name evidence="1" type="ORF">SAMN02745724_00926</name>
</gene>
<keyword evidence="2" id="KW-1185">Reference proteome</keyword>
<dbReference type="STRING" id="1123010.SAMN02745724_00926"/>
<evidence type="ECO:0000313" key="2">
    <source>
        <dbReference type="Proteomes" id="UP000198862"/>
    </source>
</evidence>
<name>A0A1I1GJY7_9GAMM</name>
<sequence>MNLSNFNIASDFIAVESDGVYYDLHNNLDFIGLSYDVLNRKVKLSWVKSTGDWVATDCPNTLDLEFSSVSLFKCKERDSGTPYTEDDCLESLGFIHNNMTEEIESFAKAAPSPDACHLNISFMSGFTLKLAAESAKCSIS</sequence>
<protein>
    <recommendedName>
        <fullName evidence="3">Immunity protein 50</fullName>
    </recommendedName>
</protein>
<evidence type="ECO:0008006" key="3">
    <source>
        <dbReference type="Google" id="ProtNLM"/>
    </source>
</evidence>
<accession>A0A1I1GJY7</accession>